<evidence type="ECO:0000256" key="5">
    <source>
        <dbReference type="ARBA" id="ARBA00015719"/>
    </source>
</evidence>
<evidence type="ECO:0000256" key="3">
    <source>
        <dbReference type="ARBA" id="ARBA00006534"/>
    </source>
</evidence>
<accession>A0ABW2YLQ7</accession>
<dbReference type="SUPFAM" id="SSF52317">
    <property type="entry name" value="Class I glutamine amidotransferase-like"/>
    <property type="match status" value="1"/>
</dbReference>
<comment type="function">
    <text evidence="2">Exopeptidase that catalyzes the hydrolytic cleavage of multi-L-arginyl-poly-L-aspartic acid (cyanophycin; a water-insoluble reserve polymer) into aspartate-arginine dipeptides.</text>
</comment>
<evidence type="ECO:0000256" key="8">
    <source>
        <dbReference type="ARBA" id="ARBA00022825"/>
    </source>
</evidence>
<gene>
    <name evidence="9" type="ORF">ACFQZQ_06975</name>
</gene>
<keyword evidence="10" id="KW-1185">Reference proteome</keyword>
<dbReference type="GO" id="GO:0008241">
    <property type="term" value="F:peptidyl-dipeptidase activity"/>
    <property type="evidence" value="ECO:0007669"/>
    <property type="project" value="UniProtKB-EC"/>
</dbReference>
<name>A0ABW2YLQ7_9GAMM</name>
<comment type="catalytic activity">
    <reaction evidence="1">
        <text>[L-4-(L-arginin-2-N-yl)aspartate](n) + H2O = [L-4-(L-arginin-2-N-yl)aspartate](n-1) + L-4-(L-arginin-2-N-yl)aspartate</text>
        <dbReference type="Rhea" id="RHEA:12845"/>
        <dbReference type="Rhea" id="RHEA-COMP:13728"/>
        <dbReference type="Rhea" id="RHEA-COMP:13734"/>
        <dbReference type="ChEBI" id="CHEBI:15377"/>
        <dbReference type="ChEBI" id="CHEBI:137986"/>
        <dbReference type="ChEBI" id="CHEBI:137991"/>
        <dbReference type="EC" id="3.4.15.6"/>
    </reaction>
</comment>
<dbReference type="PANTHER" id="PTHR36175:SF1">
    <property type="entry name" value="CYANOPHYCINASE"/>
    <property type="match status" value="1"/>
</dbReference>
<comment type="similarity">
    <text evidence="3">Belongs to the peptidase S51 family.</text>
</comment>
<dbReference type="NCBIfam" id="TIGR02069">
    <property type="entry name" value="cyanophycinase"/>
    <property type="match status" value="1"/>
</dbReference>
<keyword evidence="9" id="KW-0121">Carboxypeptidase</keyword>
<dbReference type="Proteomes" id="UP001597090">
    <property type="component" value="Unassembled WGS sequence"/>
</dbReference>
<dbReference type="EC" id="3.4.15.6" evidence="4"/>
<evidence type="ECO:0000256" key="1">
    <source>
        <dbReference type="ARBA" id="ARBA00001092"/>
    </source>
</evidence>
<evidence type="ECO:0000313" key="10">
    <source>
        <dbReference type="Proteomes" id="UP001597090"/>
    </source>
</evidence>
<comment type="caution">
    <text evidence="9">The sequence shown here is derived from an EMBL/GenBank/DDBJ whole genome shotgun (WGS) entry which is preliminary data.</text>
</comment>
<keyword evidence="6" id="KW-0645">Protease</keyword>
<dbReference type="PANTHER" id="PTHR36175">
    <property type="entry name" value="CYANOPHYCINASE"/>
    <property type="match status" value="1"/>
</dbReference>
<evidence type="ECO:0000256" key="2">
    <source>
        <dbReference type="ARBA" id="ARBA00002039"/>
    </source>
</evidence>
<dbReference type="InterPro" id="IPR029062">
    <property type="entry name" value="Class_I_gatase-like"/>
</dbReference>
<organism evidence="9 10">
    <name type="scientific">Lysobacter koreensis</name>
    <dbReference type="NCBI Taxonomy" id="266122"/>
    <lineage>
        <taxon>Bacteria</taxon>
        <taxon>Pseudomonadati</taxon>
        <taxon>Pseudomonadota</taxon>
        <taxon>Gammaproteobacteria</taxon>
        <taxon>Lysobacterales</taxon>
        <taxon>Lysobacteraceae</taxon>
        <taxon>Lysobacter</taxon>
    </lineage>
</organism>
<dbReference type="PIRSF" id="PIRSF032067">
    <property type="entry name" value="Cyanophycinase"/>
    <property type="match status" value="1"/>
</dbReference>
<evidence type="ECO:0000256" key="6">
    <source>
        <dbReference type="ARBA" id="ARBA00022670"/>
    </source>
</evidence>
<evidence type="ECO:0000256" key="4">
    <source>
        <dbReference type="ARBA" id="ARBA00013115"/>
    </source>
</evidence>
<keyword evidence="8" id="KW-0720">Serine protease</keyword>
<dbReference type="Gene3D" id="3.40.50.880">
    <property type="match status" value="1"/>
</dbReference>
<dbReference type="InterPro" id="IPR005320">
    <property type="entry name" value="Peptidase_S51"/>
</dbReference>
<keyword evidence="7 9" id="KW-0378">Hydrolase</keyword>
<evidence type="ECO:0000313" key="9">
    <source>
        <dbReference type="EMBL" id="MFD0739021.1"/>
    </source>
</evidence>
<evidence type="ECO:0000256" key="7">
    <source>
        <dbReference type="ARBA" id="ARBA00022801"/>
    </source>
</evidence>
<sequence>MCPSKTPDGEQRGWIIPIGGAEDRESRRRILKRFVQLSGGRDADIVIIPTASRKADTGSRYEELFQRLEAGRATVVDFVDREDGARDDYLRRLETATGVFFTGGNQLRITTILGGTPAARLIRTRNAHGVHVAGTSAGASVLSEHMIAFGKEGSSPRAGSVRLAPGLGLTNRFIIDQHFRQRDRLGRLVAALAYNPYAIGIGLDEDTAAFIGPDNTLEVEGSGAVTVVDASELQFSSMADVSQSQAVCLLGLRVHLLVAGATYNLHTRIASPGSLVTEKT</sequence>
<dbReference type="InterPro" id="IPR011811">
    <property type="entry name" value="Peptidase_S51_cyanophycinase"/>
</dbReference>
<proteinExistence type="inferred from homology"/>
<dbReference type="RefSeq" id="WP_386812037.1">
    <property type="nucleotide sequence ID" value="NZ_JBHTIH010000003.1"/>
</dbReference>
<protein>
    <recommendedName>
        <fullName evidence="5">Cyanophycinase</fullName>
        <ecNumber evidence="4">3.4.15.6</ecNumber>
    </recommendedName>
</protein>
<dbReference type="Pfam" id="PF03575">
    <property type="entry name" value="Peptidase_S51"/>
    <property type="match status" value="1"/>
</dbReference>
<dbReference type="EMBL" id="JBHTIH010000003">
    <property type="protein sequence ID" value="MFD0739021.1"/>
    <property type="molecule type" value="Genomic_DNA"/>
</dbReference>
<dbReference type="CDD" id="cd03145">
    <property type="entry name" value="GAT1_cyanophycinase"/>
    <property type="match status" value="1"/>
</dbReference>
<reference evidence="10" key="1">
    <citation type="journal article" date="2019" name="Int. J. Syst. Evol. Microbiol.">
        <title>The Global Catalogue of Microorganisms (GCM) 10K type strain sequencing project: providing services to taxonomists for standard genome sequencing and annotation.</title>
        <authorList>
            <consortium name="The Broad Institute Genomics Platform"/>
            <consortium name="The Broad Institute Genome Sequencing Center for Infectious Disease"/>
            <person name="Wu L."/>
            <person name="Ma J."/>
        </authorList>
    </citation>
    <scope>NUCLEOTIDE SEQUENCE [LARGE SCALE GENOMIC DNA]</scope>
    <source>
        <strain evidence="10">CCUG 55491</strain>
    </source>
</reference>
<dbReference type="GO" id="GO:0004180">
    <property type="term" value="F:carboxypeptidase activity"/>
    <property type="evidence" value="ECO:0007669"/>
    <property type="project" value="UniProtKB-KW"/>
</dbReference>